<keyword evidence="2" id="KW-0646">Protease inhibitor</keyword>
<dbReference type="EMBL" id="CP092878">
    <property type="protein sequence ID" value="UYV78536.1"/>
    <property type="molecule type" value="Genomic_DNA"/>
</dbReference>
<accession>A0ABY6LBK1</accession>
<evidence type="ECO:0000313" key="8">
    <source>
        <dbReference type="Proteomes" id="UP001235939"/>
    </source>
</evidence>
<dbReference type="Gene3D" id="3.30.497.10">
    <property type="entry name" value="Antithrombin, subunit I, domain 2"/>
    <property type="match status" value="2"/>
</dbReference>
<dbReference type="InterPro" id="IPR042185">
    <property type="entry name" value="Serpin_sf_2"/>
</dbReference>
<keyword evidence="5" id="KW-0732">Signal</keyword>
<evidence type="ECO:0000256" key="1">
    <source>
        <dbReference type="ARBA" id="ARBA00009500"/>
    </source>
</evidence>
<organism evidence="7 8">
    <name type="scientific">Cordylochernes scorpioides</name>
    <dbReference type="NCBI Taxonomy" id="51811"/>
    <lineage>
        <taxon>Eukaryota</taxon>
        <taxon>Metazoa</taxon>
        <taxon>Ecdysozoa</taxon>
        <taxon>Arthropoda</taxon>
        <taxon>Chelicerata</taxon>
        <taxon>Arachnida</taxon>
        <taxon>Pseudoscorpiones</taxon>
        <taxon>Cheliferoidea</taxon>
        <taxon>Chernetidae</taxon>
        <taxon>Cordylochernes</taxon>
    </lineage>
</organism>
<dbReference type="Gene3D" id="2.30.39.10">
    <property type="entry name" value="Alpha-1-antitrypsin, domain 1"/>
    <property type="match status" value="1"/>
</dbReference>
<protein>
    <submittedName>
        <fullName evidence="7">SERPINB11</fullName>
    </submittedName>
</protein>
<sequence>MRQISLAILVLVGTEAVMANSAISFAMRKLAFSTNQLGLDVYRGAGDSRNLAICPFCISSSLAAILLGATGNSALALRQALYLWGLRPHEVHAAYRDLARHLRDHLQAQQTHEPGETSRKTDATLPDKIITYEGMYVQRTVSIHYPYLFYLRRFYNATVHPLDFVLFAEESRQHINAVAERQTEGTISHLLDVTPSSATNFLVLSALFMRGSLDVESVARVRYVQDSYLNCTAVEVPLRGGLLSLLTLQPLDPSGPLDLLETRLSAQRLSDILNSMEIRRAALKIPQIKMEFSYGNLSRTLYHLGLSDLFTPGYAGLFGVSDFGWFHVTNITHRARLDLRSPVEEGPGELNTEDDEEILQDLTQPFLFFVMDNIAGLAVAMGRIFPNSTFSL</sequence>
<dbReference type="InterPro" id="IPR023796">
    <property type="entry name" value="Serpin_dom"/>
</dbReference>
<evidence type="ECO:0000256" key="2">
    <source>
        <dbReference type="ARBA" id="ARBA00022690"/>
    </source>
</evidence>
<dbReference type="InterPro" id="IPR036186">
    <property type="entry name" value="Serpin_sf"/>
</dbReference>
<proteinExistence type="inferred from homology"/>
<dbReference type="InterPro" id="IPR042178">
    <property type="entry name" value="Serpin_sf_1"/>
</dbReference>
<evidence type="ECO:0000256" key="3">
    <source>
        <dbReference type="ARBA" id="ARBA00022900"/>
    </source>
</evidence>
<reference evidence="7 8" key="1">
    <citation type="submission" date="2022-01" db="EMBL/GenBank/DDBJ databases">
        <title>A chromosomal length assembly of Cordylochernes scorpioides.</title>
        <authorList>
            <person name="Zeh D."/>
            <person name="Zeh J."/>
        </authorList>
    </citation>
    <scope>NUCLEOTIDE SEQUENCE [LARGE SCALE GENOMIC DNA]</scope>
    <source>
        <strain evidence="7">IN4F17</strain>
        <tissue evidence="7">Whole Body</tissue>
    </source>
</reference>
<dbReference type="SUPFAM" id="SSF56574">
    <property type="entry name" value="Serpins"/>
    <property type="match status" value="1"/>
</dbReference>
<gene>
    <name evidence="7" type="ORF">LAZ67_16001929</name>
</gene>
<name>A0ABY6LBK1_9ARAC</name>
<evidence type="ECO:0000259" key="6">
    <source>
        <dbReference type="SMART" id="SM00093"/>
    </source>
</evidence>
<keyword evidence="3" id="KW-0722">Serine protease inhibitor</keyword>
<evidence type="ECO:0000256" key="4">
    <source>
        <dbReference type="RuleBase" id="RU000411"/>
    </source>
</evidence>
<comment type="similarity">
    <text evidence="1 4">Belongs to the serpin family.</text>
</comment>
<dbReference type="PANTHER" id="PTHR11461">
    <property type="entry name" value="SERINE PROTEASE INHIBITOR, SERPIN"/>
    <property type="match status" value="1"/>
</dbReference>
<feature type="chain" id="PRO_5046958712" evidence="5">
    <location>
        <begin position="20"/>
        <end position="392"/>
    </location>
</feature>
<evidence type="ECO:0000256" key="5">
    <source>
        <dbReference type="SAM" id="SignalP"/>
    </source>
</evidence>
<evidence type="ECO:0000313" key="7">
    <source>
        <dbReference type="EMBL" id="UYV78536.1"/>
    </source>
</evidence>
<dbReference type="Pfam" id="PF00079">
    <property type="entry name" value="Serpin"/>
    <property type="match status" value="2"/>
</dbReference>
<dbReference type="PANTHER" id="PTHR11461:SF211">
    <property type="entry name" value="GH10112P-RELATED"/>
    <property type="match status" value="1"/>
</dbReference>
<dbReference type="CDD" id="cd00172">
    <property type="entry name" value="serpin"/>
    <property type="match status" value="1"/>
</dbReference>
<dbReference type="InterPro" id="IPR000215">
    <property type="entry name" value="Serpin_fam"/>
</dbReference>
<dbReference type="SMART" id="SM00093">
    <property type="entry name" value="SERPIN"/>
    <property type="match status" value="1"/>
</dbReference>
<feature type="signal peptide" evidence="5">
    <location>
        <begin position="1"/>
        <end position="19"/>
    </location>
</feature>
<feature type="domain" description="Serpin" evidence="6">
    <location>
        <begin position="39"/>
        <end position="387"/>
    </location>
</feature>
<keyword evidence="8" id="KW-1185">Reference proteome</keyword>
<dbReference type="Proteomes" id="UP001235939">
    <property type="component" value="Chromosome 16"/>
</dbReference>